<keyword evidence="4" id="KW-0378">Hydrolase</keyword>
<accession>A0A0D7K839</accession>
<evidence type="ECO:0000256" key="4">
    <source>
        <dbReference type="ARBA" id="ARBA00022801"/>
    </source>
</evidence>
<dbReference type="PANTHER" id="PTHR33693">
    <property type="entry name" value="TYPE-5 URACIL-DNA GLYCOSYLASE"/>
    <property type="match status" value="1"/>
</dbReference>
<feature type="compositionally biased region" description="Low complexity" evidence="8">
    <location>
        <begin position="53"/>
        <end position="69"/>
    </location>
</feature>
<dbReference type="GO" id="GO:0006281">
    <property type="term" value="P:DNA repair"/>
    <property type="evidence" value="ECO:0007669"/>
    <property type="project" value="UniProtKB-KW"/>
</dbReference>
<dbReference type="Pfam" id="PF03167">
    <property type="entry name" value="UDG"/>
    <property type="match status" value="1"/>
</dbReference>
<dbReference type="InterPro" id="IPR051536">
    <property type="entry name" value="UDG_Type-4/5"/>
</dbReference>
<dbReference type="SUPFAM" id="SSF52141">
    <property type="entry name" value="Uracil-DNA glycosylase-like"/>
    <property type="match status" value="1"/>
</dbReference>
<dbReference type="Gene3D" id="3.40.470.10">
    <property type="entry name" value="Uracil-DNA glycosylase-like domain"/>
    <property type="match status" value="1"/>
</dbReference>
<dbReference type="PANTHER" id="PTHR33693:SF1">
    <property type="entry name" value="TYPE-4 URACIL-DNA GLYCOSYLASE"/>
    <property type="match status" value="1"/>
</dbReference>
<proteinExistence type="predicted"/>
<dbReference type="STRING" id="80878.RP29_12760"/>
<dbReference type="GO" id="GO:0046872">
    <property type="term" value="F:metal ion binding"/>
    <property type="evidence" value="ECO:0007669"/>
    <property type="project" value="UniProtKB-KW"/>
</dbReference>
<name>A0A0D7K839_9BURK</name>
<feature type="region of interest" description="Disordered" evidence="8">
    <location>
        <begin position="52"/>
        <end position="79"/>
    </location>
</feature>
<keyword evidence="3" id="KW-0227">DNA damage</keyword>
<evidence type="ECO:0000259" key="9">
    <source>
        <dbReference type="Pfam" id="PF03167"/>
    </source>
</evidence>
<evidence type="ECO:0000313" key="10">
    <source>
        <dbReference type="EMBL" id="KJA10137.1"/>
    </source>
</evidence>
<dbReference type="GO" id="GO:0051539">
    <property type="term" value="F:4 iron, 4 sulfur cluster binding"/>
    <property type="evidence" value="ECO:0007669"/>
    <property type="project" value="UniProtKB-KW"/>
</dbReference>
<keyword evidence="7" id="KW-0234">DNA repair</keyword>
<dbReference type="InterPro" id="IPR005122">
    <property type="entry name" value="Uracil-DNA_glycosylase-like"/>
</dbReference>
<gene>
    <name evidence="10" type="ORF">RP29_12760</name>
</gene>
<reference evidence="10 11" key="1">
    <citation type="submission" date="2014-12" db="EMBL/GenBank/DDBJ databases">
        <title>Isolation of bacteria from lake water.</title>
        <authorList>
            <person name="Sheng K.-Y."/>
            <person name="Chin P.-S."/>
            <person name="Chan K.-G."/>
            <person name="Tan G.S."/>
        </authorList>
    </citation>
    <scope>NUCLEOTIDE SEQUENCE [LARGE SCALE GENOMIC DNA]</scope>
    <source>
        <strain evidence="10 11">KY4</strain>
    </source>
</reference>
<evidence type="ECO:0000256" key="5">
    <source>
        <dbReference type="ARBA" id="ARBA00023004"/>
    </source>
</evidence>
<dbReference type="AlphaFoldDB" id="A0A0D7K839"/>
<evidence type="ECO:0000256" key="6">
    <source>
        <dbReference type="ARBA" id="ARBA00023014"/>
    </source>
</evidence>
<evidence type="ECO:0000256" key="3">
    <source>
        <dbReference type="ARBA" id="ARBA00022763"/>
    </source>
</evidence>
<evidence type="ECO:0000256" key="1">
    <source>
        <dbReference type="ARBA" id="ARBA00022485"/>
    </source>
</evidence>
<keyword evidence="11" id="KW-1185">Reference proteome</keyword>
<evidence type="ECO:0000256" key="2">
    <source>
        <dbReference type="ARBA" id="ARBA00022723"/>
    </source>
</evidence>
<evidence type="ECO:0000313" key="11">
    <source>
        <dbReference type="Proteomes" id="UP000032566"/>
    </source>
</evidence>
<keyword evidence="5" id="KW-0408">Iron</keyword>
<organism evidence="10 11">
    <name type="scientific">Acidovorax temperans</name>
    <dbReference type="NCBI Taxonomy" id="80878"/>
    <lineage>
        <taxon>Bacteria</taxon>
        <taxon>Pseudomonadati</taxon>
        <taxon>Pseudomonadota</taxon>
        <taxon>Betaproteobacteria</taxon>
        <taxon>Burkholderiales</taxon>
        <taxon>Comamonadaceae</taxon>
        <taxon>Acidovorax</taxon>
    </lineage>
</organism>
<keyword evidence="6" id="KW-0411">Iron-sulfur</keyword>
<dbReference type="Proteomes" id="UP000032566">
    <property type="component" value="Unassembled WGS sequence"/>
</dbReference>
<evidence type="ECO:0000256" key="8">
    <source>
        <dbReference type="SAM" id="MobiDB-lite"/>
    </source>
</evidence>
<keyword evidence="1" id="KW-0004">4Fe-4S</keyword>
<dbReference type="PATRIC" id="fig|80878.5.peg.2320"/>
<dbReference type="GO" id="GO:0097506">
    <property type="term" value="F:deaminated base DNA N-glycosylase activity"/>
    <property type="evidence" value="ECO:0007669"/>
    <property type="project" value="UniProtKB-ARBA"/>
</dbReference>
<protein>
    <submittedName>
        <fullName evidence="10">DNA polymerase</fullName>
    </submittedName>
</protein>
<dbReference type="InterPro" id="IPR036895">
    <property type="entry name" value="Uracil-DNA_glycosylase-like_sf"/>
</dbReference>
<dbReference type="OrthoDB" id="5290748at2"/>
<dbReference type="RefSeq" id="WP_044399048.1">
    <property type="nucleotide sequence ID" value="NZ_JXYQ01000040.1"/>
</dbReference>
<keyword evidence="2" id="KW-0479">Metal-binding</keyword>
<feature type="domain" description="Uracil-DNA glycosylase-like" evidence="9">
    <location>
        <begin position="129"/>
        <end position="248"/>
    </location>
</feature>
<dbReference type="EMBL" id="JXYQ01000040">
    <property type="protein sequence ID" value="KJA10137.1"/>
    <property type="molecule type" value="Genomic_DNA"/>
</dbReference>
<sequence length="266" mass="26775">MSLNLDARQRAMLQEMGVTVWTRTETATPQSPAAPPPAAAAVPLPATAPLPAAPAMAQPSPVPAARAPTAPAPAAPAAPAGLGAPGAAPALRLHAPQLLYPTADPAQTPPGLGAGWLIVTEGIAAADPLGGDVGKLLDNMLRAMQLHRHPRVFVTALERPAPGARTAEGAAAPADVAAALAEVVNTLQPALVLVLGHVAARAALGRTEPLGRLRAVPHTVAGRPAVVTYDPAFLLRSQDAKAATWADLCRALALVRKAEGGTSHAG</sequence>
<evidence type="ECO:0000256" key="7">
    <source>
        <dbReference type="ARBA" id="ARBA00023204"/>
    </source>
</evidence>
<comment type="caution">
    <text evidence="10">The sequence shown here is derived from an EMBL/GenBank/DDBJ whole genome shotgun (WGS) entry which is preliminary data.</text>
</comment>